<dbReference type="InterPro" id="IPR029787">
    <property type="entry name" value="Nucleotide_cyclase"/>
</dbReference>
<dbReference type="GO" id="GO:0020037">
    <property type="term" value="F:heme binding"/>
    <property type="evidence" value="ECO:0007669"/>
    <property type="project" value="InterPro"/>
</dbReference>
<dbReference type="Pfam" id="PF21118">
    <property type="entry name" value="DosC_2nd"/>
    <property type="match status" value="1"/>
</dbReference>
<dbReference type="InterPro" id="IPR012292">
    <property type="entry name" value="Globin/Proto"/>
</dbReference>
<keyword evidence="5" id="KW-0808">Transferase</keyword>
<feature type="compositionally biased region" description="Basic residues" evidence="12">
    <location>
        <begin position="365"/>
        <end position="387"/>
    </location>
</feature>
<evidence type="ECO:0000256" key="2">
    <source>
        <dbReference type="ARBA" id="ARBA00012528"/>
    </source>
</evidence>
<dbReference type="PANTHER" id="PTHR45138:SF9">
    <property type="entry name" value="DIGUANYLATE CYCLASE DGCM-RELATED"/>
    <property type="match status" value="1"/>
</dbReference>
<dbReference type="InterPro" id="IPR050469">
    <property type="entry name" value="Diguanylate_Cyclase"/>
</dbReference>
<evidence type="ECO:0000256" key="7">
    <source>
        <dbReference type="ARBA" id="ARBA00022741"/>
    </source>
</evidence>
<dbReference type="InterPro" id="IPR000160">
    <property type="entry name" value="GGDEF_dom"/>
</dbReference>
<evidence type="ECO:0000256" key="1">
    <source>
        <dbReference type="ARBA" id="ARBA00001971"/>
    </source>
</evidence>
<evidence type="ECO:0000313" key="14">
    <source>
        <dbReference type="EMBL" id="SDW78796.1"/>
    </source>
</evidence>
<dbReference type="EMBL" id="FNNU01000002">
    <property type="protein sequence ID" value="SDW78796.1"/>
    <property type="molecule type" value="Genomic_DNA"/>
</dbReference>
<evidence type="ECO:0000256" key="4">
    <source>
        <dbReference type="ARBA" id="ARBA00022617"/>
    </source>
</evidence>
<sequence>MTADVLAPLAADWGALIDRYDATLCRTVGALIDAHAESLAERFYQHMGDDSHAGQFLAHQRVEEHLKPSMRRWLQEMFALRNRSDVPELIELQKRIGEIHARVDIPISLVMRGARFLKAAIFLQLGSARLGRAQLDAITFVSENIDIALEVMSQAYSLAHQRNARSEEAYRMFSVSQNIGTERERQRAGLLDWENQLMYDIALGAQAGQLQPLLQSDFGLWFKHKATHAFQDAVEMSAIREHVDRIERCIAHFQPAEGKLRQLRELRESTRVVRYLLDTLFARAGELEVGRDSLTQMLNRKFLSVVLNREIALARTTHSPFAVLMVDIDHFKSVNDNLGHEAGDLVLQQVAAILSQLHTRRRLRLPLRRRGIPADPRRHHRSHRHDTRRAGAPASRRGSLPARGEPLDPHHRQPRRGPARRSSGLPAHPAPRRPGALPGEERRPRPGGAGLRLNVIAPRAS</sequence>
<feature type="compositionally biased region" description="Low complexity" evidence="12">
    <location>
        <begin position="390"/>
        <end position="399"/>
    </location>
</feature>
<dbReference type="CDD" id="cd14757">
    <property type="entry name" value="GS_EcDosC-like_GGDEF"/>
    <property type="match status" value="1"/>
</dbReference>
<dbReference type="GO" id="GO:0005886">
    <property type="term" value="C:plasma membrane"/>
    <property type="evidence" value="ECO:0007669"/>
    <property type="project" value="TreeGrafter"/>
</dbReference>
<keyword evidence="9" id="KW-0408">Iron</keyword>
<dbReference type="SMART" id="SM00267">
    <property type="entry name" value="GGDEF"/>
    <property type="match status" value="1"/>
</dbReference>
<dbReference type="AlphaFoldDB" id="A0A1H2WE92"/>
<evidence type="ECO:0000256" key="3">
    <source>
        <dbReference type="ARBA" id="ARBA00015125"/>
    </source>
</evidence>
<evidence type="ECO:0000259" key="13">
    <source>
        <dbReference type="SMART" id="SM00267"/>
    </source>
</evidence>
<evidence type="ECO:0000256" key="10">
    <source>
        <dbReference type="ARBA" id="ARBA00029839"/>
    </source>
</evidence>
<name>A0A1H2WE92_9PSED</name>
<dbReference type="NCBIfam" id="TIGR00254">
    <property type="entry name" value="GGDEF"/>
    <property type="match status" value="1"/>
</dbReference>
<dbReference type="InterPro" id="IPR043128">
    <property type="entry name" value="Rev_trsase/Diguanyl_cyclase"/>
</dbReference>
<dbReference type="SUPFAM" id="SSF46458">
    <property type="entry name" value="Globin-like"/>
    <property type="match status" value="1"/>
</dbReference>
<dbReference type="InterPro" id="IPR039435">
    <property type="entry name" value="DosC_GS"/>
</dbReference>
<accession>A0A1H2WE92</accession>
<dbReference type="Gene3D" id="3.30.70.270">
    <property type="match status" value="1"/>
</dbReference>
<protein>
    <recommendedName>
        <fullName evidence="3">Diguanylate cyclase DosC</fullName>
        <ecNumber evidence="2">2.7.7.65</ecNumber>
    </recommendedName>
    <alternativeName>
        <fullName evidence="10">Direct oxygen-sensing cyclase</fullName>
    </alternativeName>
</protein>
<dbReference type="GO" id="GO:0052621">
    <property type="term" value="F:diguanylate cyclase activity"/>
    <property type="evidence" value="ECO:0007669"/>
    <property type="project" value="UniProtKB-EC"/>
</dbReference>
<dbReference type="GO" id="GO:0000166">
    <property type="term" value="F:nucleotide binding"/>
    <property type="evidence" value="ECO:0007669"/>
    <property type="project" value="UniProtKB-KW"/>
</dbReference>
<feature type="region of interest" description="Disordered" evidence="12">
    <location>
        <begin position="365"/>
        <end position="461"/>
    </location>
</feature>
<gene>
    <name evidence="14" type="ORF">SAMN05216287_1518</name>
</gene>
<proteinExistence type="predicted"/>
<comment type="catalytic activity">
    <reaction evidence="11">
        <text>2 GTP = 3',3'-c-di-GMP + 2 diphosphate</text>
        <dbReference type="Rhea" id="RHEA:24898"/>
        <dbReference type="ChEBI" id="CHEBI:33019"/>
        <dbReference type="ChEBI" id="CHEBI:37565"/>
        <dbReference type="ChEBI" id="CHEBI:58805"/>
        <dbReference type="EC" id="2.7.7.65"/>
    </reaction>
</comment>
<keyword evidence="6" id="KW-0479">Metal-binding</keyword>
<dbReference type="RefSeq" id="WP_425438509.1">
    <property type="nucleotide sequence ID" value="NZ_FNNU01000002.1"/>
</dbReference>
<dbReference type="CDD" id="cd01949">
    <property type="entry name" value="GGDEF"/>
    <property type="match status" value="1"/>
</dbReference>
<dbReference type="GO" id="GO:0043709">
    <property type="term" value="P:cell adhesion involved in single-species biofilm formation"/>
    <property type="evidence" value="ECO:0007669"/>
    <property type="project" value="TreeGrafter"/>
</dbReference>
<comment type="cofactor">
    <cofactor evidence="1">
        <name>heme</name>
        <dbReference type="ChEBI" id="CHEBI:30413"/>
    </cofactor>
</comment>
<dbReference type="Gene3D" id="1.10.490.10">
    <property type="entry name" value="Globins"/>
    <property type="match status" value="1"/>
</dbReference>
<reference evidence="15" key="1">
    <citation type="submission" date="2016-10" db="EMBL/GenBank/DDBJ databases">
        <authorList>
            <person name="Varghese N."/>
            <person name="Submissions S."/>
        </authorList>
    </citation>
    <scope>NUCLEOTIDE SEQUENCE [LARGE SCALE GENOMIC DNA]</scope>
    <source>
        <strain evidence="15">NRRL B-59562</strain>
    </source>
</reference>
<dbReference type="GO" id="GO:1902201">
    <property type="term" value="P:negative regulation of bacterial-type flagellum-dependent cell motility"/>
    <property type="evidence" value="ECO:0007669"/>
    <property type="project" value="TreeGrafter"/>
</dbReference>
<dbReference type="GO" id="GO:0019825">
    <property type="term" value="F:oxygen binding"/>
    <property type="evidence" value="ECO:0007669"/>
    <property type="project" value="InterPro"/>
</dbReference>
<dbReference type="STRING" id="1007099.SAMN05216287_1518"/>
<dbReference type="InterPro" id="IPR044398">
    <property type="entry name" value="Globin-sensor_dom"/>
</dbReference>
<dbReference type="InterPro" id="IPR048442">
    <property type="entry name" value="DosC_2nd"/>
</dbReference>
<dbReference type="Pfam" id="PF11563">
    <property type="entry name" value="Protoglobin"/>
    <property type="match status" value="1"/>
</dbReference>
<dbReference type="GO" id="GO:0046872">
    <property type="term" value="F:metal ion binding"/>
    <property type="evidence" value="ECO:0007669"/>
    <property type="project" value="UniProtKB-KW"/>
</dbReference>
<evidence type="ECO:0000256" key="9">
    <source>
        <dbReference type="ARBA" id="ARBA00023004"/>
    </source>
</evidence>
<evidence type="ECO:0000256" key="11">
    <source>
        <dbReference type="ARBA" id="ARBA00034247"/>
    </source>
</evidence>
<dbReference type="SUPFAM" id="SSF55073">
    <property type="entry name" value="Nucleotide cyclase"/>
    <property type="match status" value="1"/>
</dbReference>
<evidence type="ECO:0000256" key="8">
    <source>
        <dbReference type="ARBA" id="ARBA00022842"/>
    </source>
</evidence>
<evidence type="ECO:0000256" key="6">
    <source>
        <dbReference type="ARBA" id="ARBA00022723"/>
    </source>
</evidence>
<organism evidence="14 15">
    <name type="scientific">Pseudomonas kuykendallii</name>
    <dbReference type="NCBI Taxonomy" id="1007099"/>
    <lineage>
        <taxon>Bacteria</taxon>
        <taxon>Pseudomonadati</taxon>
        <taxon>Pseudomonadota</taxon>
        <taxon>Gammaproteobacteria</taxon>
        <taxon>Pseudomonadales</taxon>
        <taxon>Pseudomonadaceae</taxon>
        <taxon>Pseudomonas</taxon>
    </lineage>
</organism>
<keyword evidence="8" id="KW-0460">Magnesium</keyword>
<dbReference type="Pfam" id="PF00990">
    <property type="entry name" value="GGDEF"/>
    <property type="match status" value="1"/>
</dbReference>
<keyword evidence="4" id="KW-0349">Heme</keyword>
<dbReference type="PANTHER" id="PTHR45138">
    <property type="entry name" value="REGULATORY COMPONENTS OF SENSORY TRANSDUCTION SYSTEM"/>
    <property type="match status" value="1"/>
</dbReference>
<dbReference type="InterPro" id="IPR009050">
    <property type="entry name" value="Globin-like_sf"/>
</dbReference>
<keyword evidence="7" id="KW-0547">Nucleotide-binding</keyword>
<keyword evidence="15" id="KW-1185">Reference proteome</keyword>
<evidence type="ECO:0000256" key="5">
    <source>
        <dbReference type="ARBA" id="ARBA00022679"/>
    </source>
</evidence>
<dbReference type="EC" id="2.7.7.65" evidence="2"/>
<feature type="domain" description="GGDEF" evidence="13">
    <location>
        <begin position="280"/>
        <end position="403"/>
    </location>
</feature>
<evidence type="ECO:0000256" key="12">
    <source>
        <dbReference type="SAM" id="MobiDB-lite"/>
    </source>
</evidence>
<dbReference type="Proteomes" id="UP000243778">
    <property type="component" value="Unassembled WGS sequence"/>
</dbReference>
<dbReference type="UniPathway" id="UPA00599"/>
<evidence type="ECO:0000313" key="15">
    <source>
        <dbReference type="Proteomes" id="UP000243778"/>
    </source>
</evidence>